<proteinExistence type="predicted"/>
<organism evidence="2 3">
    <name type="scientific">Microbacterium faecale</name>
    <dbReference type="NCBI Taxonomy" id="1804630"/>
    <lineage>
        <taxon>Bacteria</taxon>
        <taxon>Bacillati</taxon>
        <taxon>Actinomycetota</taxon>
        <taxon>Actinomycetes</taxon>
        <taxon>Micrococcales</taxon>
        <taxon>Microbacteriaceae</taxon>
        <taxon>Microbacterium</taxon>
    </lineage>
</organism>
<gene>
    <name evidence="2" type="ORF">GCM10010915_11620</name>
</gene>
<evidence type="ECO:0000313" key="2">
    <source>
        <dbReference type="EMBL" id="GGD32896.1"/>
    </source>
</evidence>
<sequence length="122" mass="12754">MCSEPQTPRDAAYATAIVANMKPVRAIFALALGTVALAGCSPSPEDAFIQSIKDDTPQVFDRGSETEAIELGRALCTNMDDGSSAHDAAGMLEGLGWSIAEAGTVVIAAVDNFCPEHEDLVR</sequence>
<protein>
    <recommendedName>
        <fullName evidence="1">DUF732 domain-containing protein</fullName>
    </recommendedName>
</protein>
<dbReference type="InterPro" id="IPR007969">
    <property type="entry name" value="DUF732"/>
</dbReference>
<reference evidence="2" key="2">
    <citation type="submission" date="2020-09" db="EMBL/GenBank/DDBJ databases">
        <authorList>
            <person name="Sun Q."/>
            <person name="Zhou Y."/>
        </authorList>
    </citation>
    <scope>NUCLEOTIDE SEQUENCE</scope>
    <source>
        <strain evidence="2">CGMCC 1.15152</strain>
    </source>
</reference>
<comment type="caution">
    <text evidence="2">The sequence shown here is derived from an EMBL/GenBank/DDBJ whole genome shotgun (WGS) entry which is preliminary data.</text>
</comment>
<keyword evidence="3" id="KW-1185">Reference proteome</keyword>
<feature type="domain" description="DUF732" evidence="1">
    <location>
        <begin position="45"/>
        <end position="116"/>
    </location>
</feature>
<accession>A0A916Y6D5</accession>
<dbReference type="EMBL" id="BMHO01000001">
    <property type="protein sequence ID" value="GGD32896.1"/>
    <property type="molecule type" value="Genomic_DNA"/>
</dbReference>
<dbReference type="AlphaFoldDB" id="A0A916Y6D5"/>
<evidence type="ECO:0000259" key="1">
    <source>
        <dbReference type="Pfam" id="PF05305"/>
    </source>
</evidence>
<dbReference type="Proteomes" id="UP000633205">
    <property type="component" value="Unassembled WGS sequence"/>
</dbReference>
<reference evidence="2" key="1">
    <citation type="journal article" date="2014" name="Int. J. Syst. Evol. Microbiol.">
        <title>Complete genome sequence of Corynebacterium casei LMG S-19264T (=DSM 44701T), isolated from a smear-ripened cheese.</title>
        <authorList>
            <consortium name="US DOE Joint Genome Institute (JGI-PGF)"/>
            <person name="Walter F."/>
            <person name="Albersmeier A."/>
            <person name="Kalinowski J."/>
            <person name="Ruckert C."/>
        </authorList>
    </citation>
    <scope>NUCLEOTIDE SEQUENCE</scope>
    <source>
        <strain evidence="2">CGMCC 1.15152</strain>
    </source>
</reference>
<evidence type="ECO:0000313" key="3">
    <source>
        <dbReference type="Proteomes" id="UP000633205"/>
    </source>
</evidence>
<name>A0A916Y6D5_9MICO</name>
<dbReference type="Pfam" id="PF05305">
    <property type="entry name" value="DUF732"/>
    <property type="match status" value="1"/>
</dbReference>